<feature type="transmembrane region" description="Helical" evidence="13">
    <location>
        <begin position="266"/>
        <end position="294"/>
    </location>
</feature>
<keyword evidence="4" id="KW-0762">Sugar transport</keyword>
<feature type="domain" description="PTS EIIC type-1" evidence="16">
    <location>
        <begin position="268"/>
        <end position="628"/>
    </location>
</feature>
<keyword evidence="5" id="KW-0808">Transferase</keyword>
<dbReference type="SUPFAM" id="SSF55604">
    <property type="entry name" value="Glucose permease domain IIB"/>
    <property type="match status" value="1"/>
</dbReference>
<comment type="subcellular location">
    <subcellularLocation>
        <location evidence="1">Cell membrane</location>
        <topology evidence="1">Multi-pass membrane protein</topology>
    </subcellularLocation>
</comment>
<dbReference type="AlphaFoldDB" id="V5RJI3"/>
<sequence>MDKIKIFAPVDGTIKSIDKCIDKTFADKMLGDGFLVEPENNFIYSIFQESKIKMIFDTKHAVFLETISGLKAMIHIGIDTVRLEGKPFKYLKKVDDTFNYKEPLIDVDYKMIQKEKLSTETIVVFDNDDDLEFELTKTGYVKHGEEIGILTINKTKKNDDKLIVKESKFKVAAQKVYEAVGTVKNFQNCYNCMTRLRFSIIDKKLVNEDKLKKLPLVKGINWSGQELQIIIGGDVYKVNEEVQKIMNKETIFETKNNNKKKFKDRALGFISGVIVPTIPIILAAGLLMALKAILIQSNLIDDIKNYDQMKNAHLFSAFIYIIAEVGIGMLGIFLCISTVKYLKGNVIVGALIGVAVASPYLMWGVNFTLIEWSFIKIKLGGYYNSIIPQIVAGALYVYIDKWVKSWMPTSIDICFRTGIAFLIVMVSIMFVLGPILGVIEGLIGVAVKWLGNIPYGIGTMLFAMLWQPLVLTGTHVPVIMAIIQNLPSPLYAVSVFGVCGQLGAVIYVGNSTNNYKTKEIAYSSIPSAIVGITEPIIYGITLPRVTPFLTGCLGAAIGGLTTGLLGINATVAGGMGVLGVTRFLPGGAYQIGLFVLGSFISIGSAYLFTFLFFVEREKENKSINKVNKRFTKYLFKNNYISLEEKKELLKNLNNNLKFSKDEKHQFKDIEKVFKNNSHFEAKISQIKDEQNEKLVKLNEKIVALKSKNKLMSIKRVENNIVKTENNKKMIILTEKKEKLNELYLKSKNKLKTLQSTILEKINNIVESKIKYDKKIDLIKNNYYNAVHSLDIYFEINQRKDDTLSFQRKKVNNEIS</sequence>
<feature type="transmembrane region" description="Helical" evidence="13">
    <location>
        <begin position="591"/>
        <end position="614"/>
    </location>
</feature>
<accession>V5RJI3</accession>
<evidence type="ECO:0000259" key="16">
    <source>
        <dbReference type="PROSITE" id="PS51103"/>
    </source>
</evidence>
<dbReference type="RefSeq" id="WP_023789208.1">
    <property type="nucleotide sequence ID" value="NC_022998.1"/>
</dbReference>
<keyword evidence="9 13" id="KW-1133">Transmembrane helix</keyword>
<dbReference type="InterPro" id="IPR036878">
    <property type="entry name" value="Glu_permease_IIB"/>
</dbReference>
<evidence type="ECO:0000256" key="5">
    <source>
        <dbReference type="ARBA" id="ARBA00022679"/>
    </source>
</evidence>
<evidence type="ECO:0000256" key="6">
    <source>
        <dbReference type="ARBA" id="ARBA00022683"/>
    </source>
</evidence>
<dbReference type="PANTHER" id="PTHR30175:SF1">
    <property type="entry name" value="PTS SYSTEM ARBUTIN-, CELLOBIOSE-, AND SALICIN-SPECIFIC EIIBC COMPONENT-RELATED"/>
    <property type="match status" value="1"/>
</dbReference>
<feature type="transmembrane region" description="Helical" evidence="13">
    <location>
        <begin position="382"/>
        <end position="399"/>
    </location>
</feature>
<dbReference type="InterPro" id="IPR011055">
    <property type="entry name" value="Dup_hybrid_motif"/>
</dbReference>
<keyword evidence="10 13" id="KW-0472">Membrane</keyword>
<evidence type="ECO:0000256" key="12">
    <source>
        <dbReference type="SAM" id="Coils"/>
    </source>
</evidence>
<evidence type="ECO:0000313" key="17">
    <source>
        <dbReference type="EMBL" id="AHB36271.1"/>
    </source>
</evidence>
<evidence type="ECO:0000256" key="10">
    <source>
        <dbReference type="ARBA" id="ARBA00023136"/>
    </source>
</evidence>
<dbReference type="Pfam" id="PF02378">
    <property type="entry name" value="PTS_EIIC"/>
    <property type="match status" value="1"/>
</dbReference>
<dbReference type="Gene3D" id="2.70.70.10">
    <property type="entry name" value="Glucose Permease (Domain IIA)"/>
    <property type="match status" value="1"/>
</dbReference>
<keyword evidence="12" id="KW-0175">Coiled coil</keyword>
<feature type="transmembrane region" description="Helical" evidence="13">
    <location>
        <begin position="419"/>
        <end position="439"/>
    </location>
</feature>
<dbReference type="GO" id="GO:0009401">
    <property type="term" value="P:phosphoenolpyruvate-dependent sugar phosphotransferase system"/>
    <property type="evidence" value="ECO:0007669"/>
    <property type="project" value="UniProtKB-KW"/>
</dbReference>
<feature type="transmembrane region" description="Helical" evidence="13">
    <location>
        <begin position="314"/>
        <end position="336"/>
    </location>
</feature>
<dbReference type="KEGG" id="sapi:SAPIS_v1c04250"/>
<gene>
    <name evidence="17" type="ORF">SAPIS_v1c04250</name>
</gene>
<feature type="transmembrane region" description="Helical" evidence="13">
    <location>
        <begin position="490"/>
        <end position="508"/>
    </location>
</feature>
<dbReference type="GO" id="GO:0016301">
    <property type="term" value="F:kinase activity"/>
    <property type="evidence" value="ECO:0007669"/>
    <property type="project" value="UniProtKB-KW"/>
</dbReference>
<dbReference type="SUPFAM" id="SSF51261">
    <property type="entry name" value="Duplicated hybrid motif"/>
    <property type="match status" value="1"/>
</dbReference>
<protein>
    <submittedName>
        <fullName evidence="17">PTS system beta-glucoside-specific IIABC component</fullName>
    </submittedName>
</protein>
<keyword evidence="7 13" id="KW-0812">Transmembrane</keyword>
<evidence type="ECO:0000256" key="9">
    <source>
        <dbReference type="ARBA" id="ARBA00022989"/>
    </source>
</evidence>
<feature type="transmembrane region" description="Helical" evidence="13">
    <location>
        <begin position="520"/>
        <end position="541"/>
    </location>
</feature>
<evidence type="ECO:0000259" key="14">
    <source>
        <dbReference type="PROSITE" id="PS51093"/>
    </source>
</evidence>
<feature type="domain" description="PTS EIIA type-1" evidence="14">
    <location>
        <begin position="22"/>
        <end position="127"/>
    </location>
</feature>
<dbReference type="PROSITE" id="PS51093">
    <property type="entry name" value="PTS_EIIA_TYPE_1"/>
    <property type="match status" value="1"/>
</dbReference>
<evidence type="ECO:0000256" key="8">
    <source>
        <dbReference type="ARBA" id="ARBA00022777"/>
    </source>
</evidence>
<evidence type="ECO:0000256" key="4">
    <source>
        <dbReference type="ARBA" id="ARBA00022597"/>
    </source>
</evidence>
<dbReference type="Proteomes" id="UP000018550">
    <property type="component" value="Chromosome"/>
</dbReference>
<organism evidence="17 18">
    <name type="scientific">Spiroplasma apis B31</name>
    <dbReference type="NCBI Taxonomy" id="1276258"/>
    <lineage>
        <taxon>Bacteria</taxon>
        <taxon>Bacillati</taxon>
        <taxon>Mycoplasmatota</taxon>
        <taxon>Mollicutes</taxon>
        <taxon>Entomoplasmatales</taxon>
        <taxon>Spiroplasmataceae</taxon>
        <taxon>Spiroplasma</taxon>
    </lineage>
</organism>
<dbReference type="PATRIC" id="fig|1276258.3.peg.425"/>
<dbReference type="NCBIfam" id="TIGR00830">
    <property type="entry name" value="PTBA"/>
    <property type="match status" value="1"/>
</dbReference>
<evidence type="ECO:0000256" key="11">
    <source>
        <dbReference type="PROSITE-ProRule" id="PRU00421"/>
    </source>
</evidence>
<dbReference type="eggNOG" id="COG2190">
    <property type="taxonomic scope" value="Bacteria"/>
</dbReference>
<dbReference type="PANTHER" id="PTHR30175">
    <property type="entry name" value="PHOSPHOTRANSFERASE SYSTEM TRANSPORT PROTEIN"/>
    <property type="match status" value="1"/>
</dbReference>
<dbReference type="GO" id="GO:0008982">
    <property type="term" value="F:protein-N(PI)-phosphohistidine-sugar phosphotransferase activity"/>
    <property type="evidence" value="ECO:0007669"/>
    <property type="project" value="InterPro"/>
</dbReference>
<keyword evidence="18" id="KW-1185">Reference proteome</keyword>
<reference evidence="17 18" key="1">
    <citation type="journal article" date="2014" name="Genome Announc.">
        <title>Complete Genome Sequence of Spiroplasma apis B31T (ATCC 33834), a Bacterium Associated with May Disease of Honeybees (Apis mellifera).</title>
        <authorList>
            <person name="Ku C."/>
            <person name="Lo W.S."/>
            <person name="Chen L.L."/>
            <person name="Kuo C.H."/>
        </authorList>
    </citation>
    <scope>NUCLEOTIDE SEQUENCE [LARGE SCALE GENOMIC DNA]</scope>
    <source>
        <strain evidence="17">B31</strain>
    </source>
</reference>
<dbReference type="CDD" id="cd00212">
    <property type="entry name" value="PTS_IIB_glc"/>
    <property type="match status" value="1"/>
</dbReference>
<evidence type="ECO:0000256" key="13">
    <source>
        <dbReference type="SAM" id="Phobius"/>
    </source>
</evidence>
<dbReference type="HOGENOM" id="CLU_012312_10_0_14"/>
<evidence type="ECO:0000256" key="1">
    <source>
        <dbReference type="ARBA" id="ARBA00004651"/>
    </source>
</evidence>
<feature type="active site" description="Phosphocysteine intermediate; for EIIB activity" evidence="11">
    <location>
        <position position="192"/>
    </location>
</feature>
<dbReference type="InterPro" id="IPR050558">
    <property type="entry name" value="PTS_Sugar-Specific_Components"/>
</dbReference>
<name>V5RJI3_SPIAP</name>
<keyword evidence="8" id="KW-0418">Kinase</keyword>
<dbReference type="PROSITE" id="PS51103">
    <property type="entry name" value="PTS_EIIC_TYPE_1"/>
    <property type="match status" value="1"/>
</dbReference>
<evidence type="ECO:0000256" key="7">
    <source>
        <dbReference type="ARBA" id="ARBA00022692"/>
    </source>
</evidence>
<dbReference type="EMBL" id="CP006682">
    <property type="protein sequence ID" value="AHB36271.1"/>
    <property type="molecule type" value="Genomic_DNA"/>
</dbReference>
<dbReference type="Gene3D" id="3.30.1360.60">
    <property type="entry name" value="Glucose permease domain IIB"/>
    <property type="match status" value="1"/>
</dbReference>
<feature type="domain" description="PTS EIIB type-1" evidence="15">
    <location>
        <begin position="170"/>
        <end position="252"/>
    </location>
</feature>
<dbReference type="InterPro" id="IPR003352">
    <property type="entry name" value="PTS_EIIC"/>
</dbReference>
<dbReference type="GO" id="GO:0090563">
    <property type="term" value="F:protein-phosphocysteine-sugar phosphotransferase activity"/>
    <property type="evidence" value="ECO:0007669"/>
    <property type="project" value="TreeGrafter"/>
</dbReference>
<dbReference type="InterPro" id="IPR018113">
    <property type="entry name" value="PTrfase_EIIB_Cys"/>
</dbReference>
<feature type="coiled-coil region" evidence="12">
    <location>
        <begin position="642"/>
        <end position="707"/>
    </location>
</feature>
<evidence type="ECO:0000259" key="15">
    <source>
        <dbReference type="PROSITE" id="PS51098"/>
    </source>
</evidence>
<dbReference type="Pfam" id="PF00367">
    <property type="entry name" value="PTS_EIIB"/>
    <property type="match status" value="1"/>
</dbReference>
<evidence type="ECO:0000256" key="3">
    <source>
        <dbReference type="ARBA" id="ARBA00022475"/>
    </source>
</evidence>
<keyword evidence="6" id="KW-0598">Phosphotransferase system</keyword>
<dbReference type="eggNOG" id="COG1263">
    <property type="taxonomic scope" value="Bacteria"/>
</dbReference>
<proteinExistence type="predicted"/>
<dbReference type="PROSITE" id="PS00371">
    <property type="entry name" value="PTS_EIIA_TYPE_1_HIS"/>
    <property type="match status" value="1"/>
</dbReference>
<feature type="transmembrane region" description="Helical" evidence="13">
    <location>
        <begin position="548"/>
        <end position="571"/>
    </location>
</feature>
<dbReference type="Pfam" id="PF00358">
    <property type="entry name" value="PTS_EIIA_1"/>
    <property type="match status" value="1"/>
</dbReference>
<evidence type="ECO:0000256" key="2">
    <source>
        <dbReference type="ARBA" id="ARBA00022448"/>
    </source>
</evidence>
<dbReference type="InterPro" id="IPR013013">
    <property type="entry name" value="PTS_EIIC_1"/>
</dbReference>
<feature type="transmembrane region" description="Helical" evidence="13">
    <location>
        <begin position="459"/>
        <end position="483"/>
    </location>
</feature>
<dbReference type="GO" id="GO:0005886">
    <property type="term" value="C:plasma membrane"/>
    <property type="evidence" value="ECO:0007669"/>
    <property type="project" value="UniProtKB-SubCell"/>
</dbReference>
<dbReference type="OrthoDB" id="400707at2"/>
<dbReference type="InterPro" id="IPR001996">
    <property type="entry name" value="PTS_IIB_1"/>
</dbReference>
<evidence type="ECO:0000313" key="18">
    <source>
        <dbReference type="Proteomes" id="UP000018550"/>
    </source>
</evidence>
<dbReference type="eggNOG" id="COG1264">
    <property type="taxonomic scope" value="Bacteria"/>
</dbReference>
<dbReference type="PROSITE" id="PS51098">
    <property type="entry name" value="PTS_EIIB_TYPE_1"/>
    <property type="match status" value="1"/>
</dbReference>
<dbReference type="PROSITE" id="PS01035">
    <property type="entry name" value="PTS_EIIB_TYPE_1_CYS"/>
    <property type="match status" value="1"/>
</dbReference>
<keyword evidence="3" id="KW-1003">Cell membrane</keyword>
<feature type="transmembrane region" description="Helical" evidence="13">
    <location>
        <begin position="348"/>
        <end position="370"/>
    </location>
</feature>
<keyword evidence="2" id="KW-0813">Transport</keyword>
<dbReference type="STRING" id="1276258.SAPIS_v1c04250"/>
<dbReference type="InterPro" id="IPR001127">
    <property type="entry name" value="PTS_EIIA_1_perm"/>
</dbReference>